<protein>
    <submittedName>
        <fullName evidence="4">MORN repeat-containing protein 2</fullName>
    </submittedName>
</protein>
<dbReference type="Pfam" id="PF02493">
    <property type="entry name" value="MORN"/>
    <property type="match status" value="3"/>
</dbReference>
<evidence type="ECO:0000256" key="2">
    <source>
        <dbReference type="SAM" id="MobiDB-lite"/>
    </source>
</evidence>
<feature type="region of interest" description="Disordered" evidence="2">
    <location>
        <begin position="110"/>
        <end position="131"/>
    </location>
</feature>
<dbReference type="GeneID" id="109566001"/>
<dbReference type="SUPFAM" id="SSF82185">
    <property type="entry name" value="Histone H3 K4-specific methyltransferase SET7/9 N-terminal domain"/>
    <property type="match status" value="1"/>
</dbReference>
<accession>A0A6P5CIV1</accession>
<keyword evidence="3" id="KW-1185">Reference proteome</keyword>
<sequence>MPTFSYGKNTHTEGVEDLKHSKNQLDLRDIYRKFYPTKNIHFSIQLPGLSCTTLSCRPRPGLVTGLGSCCSRLTGPCQTGWIPPGREAPQTLPTAGEADGGKVRTLTTRETRGPRTRTHIPRPRKGRPSRVCGAASRATCSDVAPSGQGPCLGAASHPDLTWSGSAAAQLQRGAWSPSNRVAPGAEVRLPFLQATELAAQGESQSPENLSRSPVSTPEVFKINFIFPNGDKYDGDCIRTSSGVIERNGIGIHTTPNGIVYTGSWKDDKMNGFGRLEHFSGAIYEGHFKDNMFHGLGTYTFPNGAKYTGNFNENRVEGEGQYTDIQGLEWCGNFHFTAAPGLRLKLHM</sequence>
<evidence type="ECO:0000313" key="4">
    <source>
        <dbReference type="RefSeq" id="XP_019825590.2"/>
    </source>
</evidence>
<reference evidence="4" key="1">
    <citation type="submission" date="2025-08" db="UniProtKB">
        <authorList>
            <consortium name="RefSeq"/>
        </authorList>
    </citation>
    <scope>IDENTIFICATION</scope>
    <source>
        <tissue evidence="4">Blood</tissue>
    </source>
</reference>
<keyword evidence="1" id="KW-0677">Repeat</keyword>
<dbReference type="CTD" id="729967"/>
<name>A0A6P5CIV1_BOSIN</name>
<dbReference type="SMR" id="A0A6P5CIV1"/>
<evidence type="ECO:0000313" key="3">
    <source>
        <dbReference type="Proteomes" id="UP001652663"/>
    </source>
</evidence>
<dbReference type="InterPro" id="IPR052849">
    <property type="entry name" value="MORN_repeat_protein"/>
</dbReference>
<gene>
    <name evidence="4" type="primary">MORN2</name>
</gene>
<dbReference type="Proteomes" id="UP001652663">
    <property type="component" value="Chromosome 11"/>
</dbReference>
<dbReference type="AlphaFoldDB" id="A0A6P5CIV1"/>
<evidence type="ECO:0000256" key="1">
    <source>
        <dbReference type="ARBA" id="ARBA00022737"/>
    </source>
</evidence>
<organism evidence="3 4">
    <name type="scientific">Bos indicus</name>
    <name type="common">Zebu</name>
    <dbReference type="NCBI Taxonomy" id="9915"/>
    <lineage>
        <taxon>Eukaryota</taxon>
        <taxon>Metazoa</taxon>
        <taxon>Chordata</taxon>
        <taxon>Craniata</taxon>
        <taxon>Vertebrata</taxon>
        <taxon>Euteleostomi</taxon>
        <taxon>Mammalia</taxon>
        <taxon>Eutheria</taxon>
        <taxon>Laurasiatheria</taxon>
        <taxon>Artiodactyla</taxon>
        <taxon>Ruminantia</taxon>
        <taxon>Pecora</taxon>
        <taxon>Bovidae</taxon>
        <taxon>Bovinae</taxon>
        <taxon>Bos</taxon>
    </lineage>
</organism>
<dbReference type="SMART" id="SM00698">
    <property type="entry name" value="MORN"/>
    <property type="match status" value="3"/>
</dbReference>
<dbReference type="KEGG" id="biu:109566001"/>
<proteinExistence type="predicted"/>
<feature type="region of interest" description="Disordered" evidence="2">
    <location>
        <begin position="81"/>
        <end position="100"/>
    </location>
</feature>
<dbReference type="PANTHER" id="PTHR46917">
    <property type="entry name" value="MORN REPEAT-CONTAINING PROTEIN 2"/>
    <property type="match status" value="1"/>
</dbReference>
<dbReference type="InterPro" id="IPR003409">
    <property type="entry name" value="MORN"/>
</dbReference>
<feature type="compositionally biased region" description="Basic residues" evidence="2">
    <location>
        <begin position="114"/>
        <end position="128"/>
    </location>
</feature>
<dbReference type="PANTHER" id="PTHR46917:SF1">
    <property type="entry name" value="MORN REPEAT-CONTAINING PROTEIN 2"/>
    <property type="match status" value="1"/>
</dbReference>
<dbReference type="OrthoDB" id="437960at2759"/>
<dbReference type="RefSeq" id="XP_019825590.2">
    <property type="nucleotide sequence ID" value="XM_019970031.2"/>
</dbReference>
<dbReference type="Gene3D" id="2.20.110.10">
    <property type="entry name" value="Histone H3 K4-specific methyltransferase SET7/9 N-terminal domain"/>
    <property type="match status" value="2"/>
</dbReference>